<proteinExistence type="predicted"/>
<evidence type="ECO:0000256" key="1">
    <source>
        <dbReference type="SAM" id="MobiDB-lite"/>
    </source>
</evidence>
<dbReference type="EMBL" id="HBHX01020533">
    <property type="protein sequence ID" value="CAE0110791.1"/>
    <property type="molecule type" value="Transcribed_RNA"/>
</dbReference>
<feature type="region of interest" description="Disordered" evidence="1">
    <location>
        <begin position="59"/>
        <end position="134"/>
    </location>
</feature>
<organism evidence="2">
    <name type="scientific">Haptolina ericina</name>
    <dbReference type="NCBI Taxonomy" id="156174"/>
    <lineage>
        <taxon>Eukaryota</taxon>
        <taxon>Haptista</taxon>
        <taxon>Haptophyta</taxon>
        <taxon>Prymnesiophyceae</taxon>
        <taxon>Prymnesiales</taxon>
        <taxon>Prymnesiaceae</taxon>
        <taxon>Haptolina</taxon>
    </lineage>
</organism>
<reference evidence="2" key="1">
    <citation type="submission" date="2021-01" db="EMBL/GenBank/DDBJ databases">
        <authorList>
            <person name="Corre E."/>
            <person name="Pelletier E."/>
            <person name="Niang G."/>
            <person name="Scheremetjew M."/>
            <person name="Finn R."/>
            <person name="Kale V."/>
            <person name="Holt S."/>
            <person name="Cochrane G."/>
            <person name="Meng A."/>
            <person name="Brown T."/>
            <person name="Cohen L."/>
        </authorList>
    </citation>
    <scope>NUCLEOTIDE SEQUENCE</scope>
    <source>
        <strain evidence="2">CCMP281</strain>
    </source>
</reference>
<feature type="compositionally biased region" description="Pro residues" evidence="1">
    <location>
        <begin position="96"/>
        <end position="106"/>
    </location>
</feature>
<dbReference type="AlphaFoldDB" id="A0A7S3APW6"/>
<gene>
    <name evidence="2" type="ORF">HERI1096_LOCUS11451</name>
</gene>
<evidence type="ECO:0000313" key="2">
    <source>
        <dbReference type="EMBL" id="CAE0110791.1"/>
    </source>
</evidence>
<name>A0A7S3APW6_9EUKA</name>
<feature type="compositionally biased region" description="Basic residues" evidence="1">
    <location>
        <begin position="113"/>
        <end position="126"/>
    </location>
</feature>
<feature type="compositionally biased region" description="Low complexity" evidence="1">
    <location>
        <begin position="79"/>
        <end position="95"/>
    </location>
</feature>
<accession>A0A7S3APW6</accession>
<protein>
    <submittedName>
        <fullName evidence="2">Uncharacterized protein</fullName>
    </submittedName>
</protein>
<sequence>MPVVSALSKAQLEELLKSIASAGTHVFNGVDPALLDAAAATLHAAGTAEPVVGVLQPVAPQPDSMEASVGQSISKETHPAPALLQAAPLSAVAAPPEEPPTGPPATSPAKPSSARKKGGAKKATPKGKKDSGKN</sequence>